<gene>
    <name evidence="2" type="primary">LOC142172449</name>
</gene>
<reference evidence="1" key="1">
    <citation type="journal article" date="2014" name="Nat. Commun.">
        <title>The tobacco genome sequence and its comparison with those of tomato and potato.</title>
        <authorList>
            <person name="Sierro N."/>
            <person name="Battey J.N."/>
            <person name="Ouadi S."/>
            <person name="Bakaher N."/>
            <person name="Bovet L."/>
            <person name="Willig A."/>
            <person name="Goepfert S."/>
            <person name="Peitsch M.C."/>
            <person name="Ivanov N.V."/>
        </authorList>
    </citation>
    <scope>NUCLEOTIDE SEQUENCE [LARGE SCALE GENOMIC DNA]</scope>
</reference>
<keyword evidence="1" id="KW-1185">Reference proteome</keyword>
<organism evidence="1 2">
    <name type="scientific">Nicotiana tabacum</name>
    <name type="common">Common tobacco</name>
    <dbReference type="NCBI Taxonomy" id="4097"/>
    <lineage>
        <taxon>Eukaryota</taxon>
        <taxon>Viridiplantae</taxon>
        <taxon>Streptophyta</taxon>
        <taxon>Embryophyta</taxon>
        <taxon>Tracheophyta</taxon>
        <taxon>Spermatophyta</taxon>
        <taxon>Magnoliopsida</taxon>
        <taxon>eudicotyledons</taxon>
        <taxon>Gunneridae</taxon>
        <taxon>Pentapetalae</taxon>
        <taxon>asterids</taxon>
        <taxon>lamiids</taxon>
        <taxon>Solanales</taxon>
        <taxon>Solanaceae</taxon>
        <taxon>Nicotianoideae</taxon>
        <taxon>Nicotianeae</taxon>
        <taxon>Nicotiana</taxon>
    </lineage>
</organism>
<proteinExistence type="predicted"/>
<evidence type="ECO:0000313" key="1">
    <source>
        <dbReference type="Proteomes" id="UP000790787"/>
    </source>
</evidence>
<sequence length="589" mass="67968">MGEIEQVLDMSCSYVHGFGNFEELDKPVTLTPPKPSIEESPKLELKALLAHLHYAYLGNSETLPVIISSSLTNTQEEKLLRVLREHKKAIGWTIADIKGISPSFCMHKSFLKDGHRPSVEQQMRLNPIMKEVVKKELIKWLDAEDQEKTTFTCPYGTFAFKRMPLSLCNAPATFQRCIMAIFADMVEVFMDDFSVFGSSYDDCLKNLLDHCEEINLVLNWEKCHFMVQQGIVLGHRVSKRLLEKDVTFNFDDICLKAFEELKKKLVDSPIIVAPDWSLPFELMCDVSDHAIGTVLGQRKDKVFYSIYYASKTLDDAQLNYTTTEKELLAVVWAFEKFRAYLGGTKIIVHTNHVEISDEGTHFCNRLLNNLLAKYGVCHIIATTYHPQTSGQAEVSNREIKQILEKTVSVNKKDWAAKLDDALWAYRTAYKMPIEASLYKLVYGKACHLYFELEHKGYWAIKKSNMDLDAACEKRLLQLNELDEFRLHSYENAKLYKEKTKRWHDKHIKPRHFNPGQQVLLFNSRLKLFPGKLKSRWSGPFEVVRVTPYGAIELRALNGKRKFLVNGHRVKHYWGGIIDREKTKVVLVDK</sequence>
<evidence type="ECO:0000313" key="2">
    <source>
        <dbReference type="RefSeq" id="XP_075092165.1"/>
    </source>
</evidence>
<protein>
    <submittedName>
        <fullName evidence="2">Uncharacterized protein LOC142172449</fullName>
    </submittedName>
</protein>
<name>A0AC58T4K9_TOBAC</name>
<accession>A0AC58T4K9</accession>
<dbReference type="RefSeq" id="XP_075092165.1">
    <property type="nucleotide sequence ID" value="XM_075236064.1"/>
</dbReference>
<dbReference type="Proteomes" id="UP000790787">
    <property type="component" value="Chromosome 18"/>
</dbReference>
<reference evidence="2" key="2">
    <citation type="submission" date="2025-08" db="UniProtKB">
        <authorList>
            <consortium name="RefSeq"/>
        </authorList>
    </citation>
    <scope>IDENTIFICATION</scope>
    <source>
        <tissue evidence="2">Leaf</tissue>
    </source>
</reference>